<sequence length="149" mass="16614">METESFYGVELSEKDPLAQFEVAETDKDVQDQKLIIKQISLGADAKQGEFNVVQAEVKVNEKETLKIPIAVLKVGETRVLKPNLEFPSDSVTFKLTQGTGPVYICGQHLVHEIVEEWGNEDEEDVDDDDEDDDGEAPPPQQNGKNSKKK</sequence>
<dbReference type="GO" id="GO:0003682">
    <property type="term" value="F:chromatin binding"/>
    <property type="evidence" value="ECO:0007669"/>
    <property type="project" value="TreeGrafter"/>
</dbReference>
<feature type="region of interest" description="Disordered" evidence="4">
    <location>
        <begin position="116"/>
        <end position="149"/>
    </location>
</feature>
<dbReference type="SUPFAM" id="SSF69203">
    <property type="entry name" value="Nucleoplasmin-like core domain"/>
    <property type="match status" value="1"/>
</dbReference>
<dbReference type="InterPro" id="IPR036824">
    <property type="entry name" value="Nucleoplasmin_core_dom_sf"/>
</dbReference>
<comment type="similarity">
    <text evidence="2">Belongs to the nucleoplasmin family.</text>
</comment>
<dbReference type="Pfam" id="PF03066">
    <property type="entry name" value="Nucleoplasmin"/>
    <property type="match status" value="1"/>
</dbReference>
<dbReference type="InterPro" id="IPR004301">
    <property type="entry name" value="Nucleoplasmin"/>
</dbReference>
<reference evidence="6" key="1">
    <citation type="submission" date="2017-01" db="EMBL/GenBank/DDBJ databases">
        <title>An insight into the sialome and mialome of the horn fly, Haematobia irritans.</title>
        <authorList>
            <person name="Breijo M."/>
            <person name="Boiani M."/>
            <person name="Ures X."/>
            <person name="Rocha S."/>
            <person name="Sequeira M."/>
            <person name="Ribeiro J.M."/>
        </authorList>
    </citation>
    <scope>NUCLEOTIDE SEQUENCE</scope>
</reference>
<evidence type="ECO:0000256" key="4">
    <source>
        <dbReference type="SAM" id="MobiDB-lite"/>
    </source>
</evidence>
<dbReference type="GO" id="GO:0042393">
    <property type="term" value="F:histone binding"/>
    <property type="evidence" value="ECO:0007669"/>
    <property type="project" value="TreeGrafter"/>
</dbReference>
<dbReference type="AlphaFoldDB" id="A0A1L8EET9"/>
<keyword evidence="3" id="KW-0539">Nucleus</keyword>
<dbReference type="Gene3D" id="2.60.120.340">
    <property type="entry name" value="Nucleoplasmin core domain"/>
    <property type="match status" value="1"/>
</dbReference>
<feature type="domain" description="Nucleoplasmin core" evidence="5">
    <location>
        <begin position="6"/>
        <end position="110"/>
    </location>
</feature>
<dbReference type="GO" id="GO:0005730">
    <property type="term" value="C:nucleolus"/>
    <property type="evidence" value="ECO:0007669"/>
    <property type="project" value="TreeGrafter"/>
</dbReference>
<dbReference type="PANTHER" id="PTHR22747">
    <property type="entry name" value="NUCLEOPLASMIN"/>
    <property type="match status" value="1"/>
</dbReference>
<evidence type="ECO:0000259" key="5">
    <source>
        <dbReference type="Pfam" id="PF03066"/>
    </source>
</evidence>
<feature type="compositionally biased region" description="Acidic residues" evidence="4">
    <location>
        <begin position="116"/>
        <end position="135"/>
    </location>
</feature>
<evidence type="ECO:0000256" key="3">
    <source>
        <dbReference type="ARBA" id="ARBA00023242"/>
    </source>
</evidence>
<proteinExistence type="inferred from homology"/>
<protein>
    <submittedName>
        <fullName evidence="6">Putative nucleoplasmin</fullName>
    </submittedName>
</protein>
<dbReference type="PANTHER" id="PTHR22747:SF18">
    <property type="entry name" value="GEO09167P1-RELATED"/>
    <property type="match status" value="1"/>
</dbReference>
<name>A0A1L8EET9_HAEIR</name>
<evidence type="ECO:0000313" key="6">
    <source>
        <dbReference type="EMBL" id="JAV17109.1"/>
    </source>
</evidence>
<dbReference type="GO" id="GO:0005654">
    <property type="term" value="C:nucleoplasm"/>
    <property type="evidence" value="ECO:0007669"/>
    <property type="project" value="TreeGrafter"/>
</dbReference>
<dbReference type="EMBL" id="GFDG01001690">
    <property type="protein sequence ID" value="JAV17109.1"/>
    <property type="molecule type" value="Transcribed_RNA"/>
</dbReference>
<accession>A0A1L8EET9</accession>
<organism evidence="6">
    <name type="scientific">Haematobia irritans</name>
    <name type="common">Horn fly</name>
    <name type="synonym">Conops irritans</name>
    <dbReference type="NCBI Taxonomy" id="7368"/>
    <lineage>
        <taxon>Eukaryota</taxon>
        <taxon>Metazoa</taxon>
        <taxon>Ecdysozoa</taxon>
        <taxon>Arthropoda</taxon>
        <taxon>Hexapoda</taxon>
        <taxon>Insecta</taxon>
        <taxon>Pterygota</taxon>
        <taxon>Neoptera</taxon>
        <taxon>Endopterygota</taxon>
        <taxon>Diptera</taxon>
        <taxon>Brachycera</taxon>
        <taxon>Muscomorpha</taxon>
        <taxon>Muscoidea</taxon>
        <taxon>Muscidae</taxon>
        <taxon>Haematobia</taxon>
    </lineage>
</organism>
<evidence type="ECO:0000256" key="1">
    <source>
        <dbReference type="ARBA" id="ARBA00004123"/>
    </source>
</evidence>
<comment type="subcellular location">
    <subcellularLocation>
        <location evidence="1">Nucleus</location>
    </subcellularLocation>
</comment>
<dbReference type="GO" id="GO:0005737">
    <property type="term" value="C:cytoplasm"/>
    <property type="evidence" value="ECO:0007669"/>
    <property type="project" value="TreeGrafter"/>
</dbReference>
<evidence type="ECO:0000256" key="2">
    <source>
        <dbReference type="ARBA" id="ARBA00010744"/>
    </source>
</evidence>
<dbReference type="GO" id="GO:0003723">
    <property type="term" value="F:RNA binding"/>
    <property type="evidence" value="ECO:0007669"/>
    <property type="project" value="TreeGrafter"/>
</dbReference>
<dbReference type="InterPro" id="IPR024057">
    <property type="entry name" value="Nucleoplasmin_core_dom"/>
</dbReference>
<dbReference type="GO" id="GO:0006338">
    <property type="term" value="P:chromatin remodeling"/>
    <property type="evidence" value="ECO:0007669"/>
    <property type="project" value="TreeGrafter"/>
</dbReference>